<comment type="caution">
    <text evidence="1">The sequence shown here is derived from an EMBL/GenBank/DDBJ whole genome shotgun (WGS) entry which is preliminary data.</text>
</comment>
<proteinExistence type="predicted"/>
<gene>
    <name evidence="1" type="ORF">TSAR_013993</name>
</gene>
<keyword evidence="2" id="KW-1185">Reference proteome</keyword>
<protein>
    <submittedName>
        <fullName evidence="1">Uncharacterized protein</fullName>
    </submittedName>
</protein>
<evidence type="ECO:0000313" key="2">
    <source>
        <dbReference type="Proteomes" id="UP000215335"/>
    </source>
</evidence>
<dbReference type="Proteomes" id="UP000215335">
    <property type="component" value="Unassembled WGS sequence"/>
</dbReference>
<evidence type="ECO:0000313" key="1">
    <source>
        <dbReference type="EMBL" id="OXU18950.1"/>
    </source>
</evidence>
<dbReference type="OrthoDB" id="8195432at2759"/>
<sequence length="154" mass="17421">MSQMRLRPQTLSHVLNHCGPYSPTRQRRHNKLQGRLVKVASSSPWTVKVVHDDVNHLITIAVVAMPFEDHVDSFDGANQEIKAEYASLANRVTDSGFSVTVEAFIVGALGAWTSRNKQVLSLLHISQYYAVLTRRLMVIDAIRWSRGIYVVLYM</sequence>
<reference evidence="1 2" key="1">
    <citation type="journal article" date="2017" name="Curr. Biol.">
        <title>The Evolution of Venom by Co-option of Single-Copy Genes.</title>
        <authorList>
            <person name="Martinson E.O."/>
            <person name="Mrinalini"/>
            <person name="Kelkar Y.D."/>
            <person name="Chang C.H."/>
            <person name="Werren J.H."/>
        </authorList>
    </citation>
    <scope>NUCLEOTIDE SEQUENCE [LARGE SCALE GENOMIC DNA]</scope>
    <source>
        <strain evidence="1 2">Alberta</strain>
        <tissue evidence="1">Whole body</tissue>
    </source>
</reference>
<dbReference type="STRING" id="543379.A0A232EKR0"/>
<organism evidence="1 2">
    <name type="scientific">Trichomalopsis sarcophagae</name>
    <dbReference type="NCBI Taxonomy" id="543379"/>
    <lineage>
        <taxon>Eukaryota</taxon>
        <taxon>Metazoa</taxon>
        <taxon>Ecdysozoa</taxon>
        <taxon>Arthropoda</taxon>
        <taxon>Hexapoda</taxon>
        <taxon>Insecta</taxon>
        <taxon>Pterygota</taxon>
        <taxon>Neoptera</taxon>
        <taxon>Endopterygota</taxon>
        <taxon>Hymenoptera</taxon>
        <taxon>Apocrita</taxon>
        <taxon>Proctotrupomorpha</taxon>
        <taxon>Chalcidoidea</taxon>
        <taxon>Pteromalidae</taxon>
        <taxon>Pteromalinae</taxon>
        <taxon>Trichomalopsis</taxon>
    </lineage>
</organism>
<accession>A0A232EKR0</accession>
<name>A0A232EKR0_9HYME</name>
<dbReference type="AlphaFoldDB" id="A0A232EKR0"/>
<dbReference type="EMBL" id="NNAY01003722">
    <property type="protein sequence ID" value="OXU18950.1"/>
    <property type="molecule type" value="Genomic_DNA"/>
</dbReference>